<comment type="caution">
    <text evidence="23">The sequence shown here is derived from an EMBL/GenBank/DDBJ whole genome shotgun (WGS) entry which is preliminary data.</text>
</comment>
<accession>A0A1D1V4V9</accession>
<evidence type="ECO:0000256" key="17">
    <source>
        <dbReference type="ARBA" id="ARBA00023002"/>
    </source>
</evidence>
<organism evidence="23 24">
    <name type="scientific">Ramazzottius varieornatus</name>
    <name type="common">Water bear</name>
    <name type="synonym">Tardigrade</name>
    <dbReference type="NCBI Taxonomy" id="947166"/>
    <lineage>
        <taxon>Eukaryota</taxon>
        <taxon>Metazoa</taxon>
        <taxon>Ecdysozoa</taxon>
        <taxon>Tardigrada</taxon>
        <taxon>Eutardigrada</taxon>
        <taxon>Parachela</taxon>
        <taxon>Hypsibioidea</taxon>
        <taxon>Ramazzottiidae</taxon>
        <taxon>Ramazzottius</taxon>
    </lineage>
</organism>
<keyword evidence="11" id="KW-0554">One-carbon metabolism</keyword>
<dbReference type="GO" id="GO:0009257">
    <property type="term" value="P:10-formyltetrahydrofolate biosynthetic process"/>
    <property type="evidence" value="ECO:0007669"/>
    <property type="project" value="UniProtKB-ARBA"/>
</dbReference>
<dbReference type="SUPFAM" id="SSF51735">
    <property type="entry name" value="NAD(P)-binding Rossmann-fold domains"/>
    <property type="match status" value="1"/>
</dbReference>
<dbReference type="HAMAP" id="MF_01576">
    <property type="entry name" value="THF_DHG_CYH"/>
    <property type="match status" value="1"/>
</dbReference>
<dbReference type="PRINTS" id="PR00085">
    <property type="entry name" value="THFDHDRGNASE"/>
</dbReference>
<dbReference type="CDD" id="cd01080">
    <property type="entry name" value="NAD_bind_m-THF_DH_Cyclohyd"/>
    <property type="match status" value="1"/>
</dbReference>
<evidence type="ECO:0000256" key="7">
    <source>
        <dbReference type="ARBA" id="ARBA00012776"/>
    </source>
</evidence>
<keyword evidence="12" id="KW-0436">Ligase</keyword>
<comment type="catalytic activity">
    <reaction evidence="19">
        <text>(6R)-5,10-methenyltetrahydrofolate + H2O = (6R)-10-formyltetrahydrofolate + H(+)</text>
        <dbReference type="Rhea" id="RHEA:23700"/>
        <dbReference type="ChEBI" id="CHEBI:15377"/>
        <dbReference type="ChEBI" id="CHEBI:15378"/>
        <dbReference type="ChEBI" id="CHEBI:57455"/>
        <dbReference type="ChEBI" id="CHEBI:195366"/>
        <dbReference type="EC" id="3.5.4.9"/>
    </reaction>
</comment>
<dbReference type="AlphaFoldDB" id="A0A1D1V4V9"/>
<evidence type="ECO:0000256" key="16">
    <source>
        <dbReference type="ARBA" id="ARBA00022857"/>
    </source>
</evidence>
<evidence type="ECO:0000256" key="10">
    <source>
        <dbReference type="ARBA" id="ARBA00022490"/>
    </source>
</evidence>
<evidence type="ECO:0000256" key="5">
    <source>
        <dbReference type="ARBA" id="ARBA00011738"/>
    </source>
</evidence>
<evidence type="ECO:0000259" key="21">
    <source>
        <dbReference type="Pfam" id="PF00763"/>
    </source>
</evidence>
<dbReference type="Pfam" id="PF00763">
    <property type="entry name" value="THF_DHG_CYH"/>
    <property type="match status" value="1"/>
</dbReference>
<dbReference type="GO" id="GO:0004488">
    <property type="term" value="F:methylenetetrahydrofolate dehydrogenase (NADP+) activity"/>
    <property type="evidence" value="ECO:0007669"/>
    <property type="project" value="UniProtKB-EC"/>
</dbReference>
<dbReference type="InterPro" id="IPR036291">
    <property type="entry name" value="NAD(P)-bd_dom_sf"/>
</dbReference>
<evidence type="ECO:0000256" key="11">
    <source>
        <dbReference type="ARBA" id="ARBA00022563"/>
    </source>
</evidence>
<feature type="domain" description="Tetrahydrofolate dehydrogenase/cyclohydrolase NAD(P)-binding" evidence="22">
    <location>
        <begin position="153"/>
        <end position="300"/>
    </location>
</feature>
<dbReference type="GO" id="GO:0006555">
    <property type="term" value="P:methionine metabolic process"/>
    <property type="evidence" value="ECO:0007669"/>
    <property type="project" value="UniProtKB-ARBA"/>
</dbReference>
<evidence type="ECO:0000256" key="20">
    <source>
        <dbReference type="ARBA" id="ARBA00049033"/>
    </source>
</evidence>
<dbReference type="EMBL" id="BDGG01000003">
    <property type="protein sequence ID" value="GAU94717.1"/>
    <property type="molecule type" value="Genomic_DNA"/>
</dbReference>
<dbReference type="EC" id="3.5.4.9" evidence="7"/>
<keyword evidence="13" id="KW-0547">Nucleotide-binding</keyword>
<evidence type="ECO:0000256" key="13">
    <source>
        <dbReference type="ARBA" id="ARBA00022741"/>
    </source>
</evidence>
<dbReference type="OrthoDB" id="1845775at2759"/>
<protein>
    <recommendedName>
        <fullName evidence="9">C-1-tetrahydrofolate synthase, cytoplasmic</fullName>
        <ecNumber evidence="8">1.5.1.5</ecNumber>
        <ecNumber evidence="7">3.5.4.9</ecNumber>
        <ecNumber evidence="6">6.3.4.3</ecNumber>
    </recommendedName>
</protein>
<comment type="similarity">
    <text evidence="3">In the N-terminal section; belongs to the tetrahydrofolate dehydrogenase/cyclohydrolase family.</text>
</comment>
<dbReference type="FunFam" id="3.40.50.10860:FF:000005">
    <property type="entry name" value="C-1-tetrahydrofolate synthase, cytoplasmic, putative"/>
    <property type="match status" value="1"/>
</dbReference>
<dbReference type="InterPro" id="IPR020628">
    <property type="entry name" value="Formate_THF_ligase_CS"/>
</dbReference>
<dbReference type="Pfam" id="PF01268">
    <property type="entry name" value="FTHFS"/>
    <property type="match status" value="1"/>
</dbReference>
<dbReference type="GO" id="GO:0005829">
    <property type="term" value="C:cytosol"/>
    <property type="evidence" value="ECO:0007669"/>
    <property type="project" value="TreeGrafter"/>
</dbReference>
<evidence type="ECO:0000256" key="1">
    <source>
        <dbReference type="ARBA" id="ARBA00004496"/>
    </source>
</evidence>
<dbReference type="GO" id="GO:0004329">
    <property type="term" value="F:formate-tetrahydrofolate ligase activity"/>
    <property type="evidence" value="ECO:0007669"/>
    <property type="project" value="UniProtKB-EC"/>
</dbReference>
<feature type="domain" description="Tetrahydrofolate dehydrogenase/cyclohydrolase catalytic" evidence="21">
    <location>
        <begin position="13"/>
        <end position="132"/>
    </location>
</feature>
<dbReference type="InterPro" id="IPR020867">
    <property type="entry name" value="THF_DH/CycHdrlase_CS"/>
</dbReference>
<dbReference type="Gene3D" id="3.40.50.10860">
    <property type="entry name" value="Leucine Dehydrogenase, chain A, domain 1"/>
    <property type="match status" value="1"/>
</dbReference>
<evidence type="ECO:0000256" key="9">
    <source>
        <dbReference type="ARBA" id="ARBA00017592"/>
    </source>
</evidence>
<dbReference type="PROSITE" id="PS00721">
    <property type="entry name" value="FTHFS_1"/>
    <property type="match status" value="1"/>
</dbReference>
<comment type="subunit">
    <text evidence="5">Homodimer.</text>
</comment>
<dbReference type="EC" id="6.3.4.3" evidence="6"/>
<evidence type="ECO:0000259" key="22">
    <source>
        <dbReference type="Pfam" id="PF02882"/>
    </source>
</evidence>
<keyword evidence="16" id="KW-0521">NADP</keyword>
<evidence type="ECO:0000256" key="8">
    <source>
        <dbReference type="ARBA" id="ARBA00012859"/>
    </source>
</evidence>
<dbReference type="InterPro" id="IPR027417">
    <property type="entry name" value="P-loop_NTPase"/>
</dbReference>
<dbReference type="FunFam" id="3.10.410.10:FF:000001">
    <property type="entry name" value="Putative formate--tetrahydrofolate ligase"/>
    <property type="match status" value="1"/>
</dbReference>
<dbReference type="SUPFAM" id="SSF52540">
    <property type="entry name" value="P-loop containing nucleoside triphosphate hydrolases"/>
    <property type="match status" value="1"/>
</dbReference>
<dbReference type="InterPro" id="IPR020630">
    <property type="entry name" value="THF_DH/CycHdrlase_cat_dom"/>
</dbReference>
<comment type="subcellular location">
    <subcellularLocation>
        <location evidence="1">Cytoplasm</location>
    </subcellularLocation>
</comment>
<reference evidence="23 24" key="1">
    <citation type="journal article" date="2016" name="Nat. Commun.">
        <title>Extremotolerant tardigrade genome and improved radiotolerance of human cultured cells by tardigrade-unique protein.</title>
        <authorList>
            <person name="Hashimoto T."/>
            <person name="Horikawa D.D."/>
            <person name="Saito Y."/>
            <person name="Kuwahara H."/>
            <person name="Kozuka-Hata H."/>
            <person name="Shin-I T."/>
            <person name="Minakuchi Y."/>
            <person name="Ohishi K."/>
            <person name="Motoyama A."/>
            <person name="Aizu T."/>
            <person name="Enomoto A."/>
            <person name="Kondo K."/>
            <person name="Tanaka S."/>
            <person name="Hara Y."/>
            <person name="Koshikawa S."/>
            <person name="Sagara H."/>
            <person name="Miura T."/>
            <person name="Yokobori S."/>
            <person name="Miyagawa K."/>
            <person name="Suzuki Y."/>
            <person name="Kubo T."/>
            <person name="Oyama M."/>
            <person name="Kohara Y."/>
            <person name="Fujiyama A."/>
            <person name="Arakawa K."/>
            <person name="Katayama T."/>
            <person name="Toyoda A."/>
            <person name="Kunieda T."/>
        </authorList>
    </citation>
    <scope>NUCLEOTIDE SEQUENCE [LARGE SCALE GENOMIC DNA]</scope>
    <source>
        <strain evidence="23 24">YOKOZUNA-1</strain>
    </source>
</reference>
<dbReference type="Pfam" id="PF02882">
    <property type="entry name" value="THF_DHG_CYH_C"/>
    <property type="match status" value="1"/>
</dbReference>
<dbReference type="GO" id="GO:0006164">
    <property type="term" value="P:purine nucleotide biosynthetic process"/>
    <property type="evidence" value="ECO:0007669"/>
    <property type="project" value="UniProtKB-ARBA"/>
</dbReference>
<dbReference type="PROSITE" id="PS00722">
    <property type="entry name" value="FTHFS_2"/>
    <property type="match status" value="1"/>
</dbReference>
<keyword evidence="18" id="KW-0511">Multifunctional enzyme</keyword>
<evidence type="ECO:0000256" key="2">
    <source>
        <dbReference type="ARBA" id="ARBA00004777"/>
    </source>
</evidence>
<dbReference type="InterPro" id="IPR000672">
    <property type="entry name" value="THF_DH/CycHdrlase"/>
</dbReference>
<dbReference type="STRING" id="947166.A0A1D1V4V9"/>
<gene>
    <name evidence="23" type="primary">RvY_06441-1</name>
    <name evidence="23" type="synonym">RvY_06441.1</name>
    <name evidence="23" type="ORF">RvY_06441</name>
</gene>
<comment type="catalytic activity">
    <reaction evidence="20">
        <text>(6S)-5,6,7,8-tetrahydrofolate + formate + ATP = (6R)-10-formyltetrahydrofolate + ADP + phosphate</text>
        <dbReference type="Rhea" id="RHEA:20221"/>
        <dbReference type="ChEBI" id="CHEBI:15740"/>
        <dbReference type="ChEBI" id="CHEBI:30616"/>
        <dbReference type="ChEBI" id="CHEBI:43474"/>
        <dbReference type="ChEBI" id="CHEBI:57453"/>
        <dbReference type="ChEBI" id="CHEBI:195366"/>
        <dbReference type="ChEBI" id="CHEBI:456216"/>
        <dbReference type="EC" id="6.3.4.3"/>
    </reaction>
</comment>
<evidence type="ECO:0000256" key="19">
    <source>
        <dbReference type="ARBA" id="ARBA00036357"/>
    </source>
</evidence>
<comment type="pathway">
    <text evidence="2">One-carbon metabolism; tetrahydrofolate interconversion.</text>
</comment>
<dbReference type="FunFam" id="3.40.50.720:FF:000006">
    <property type="entry name" value="Bifunctional protein FolD"/>
    <property type="match status" value="1"/>
</dbReference>
<keyword evidence="10" id="KW-0963">Cytoplasm</keyword>
<evidence type="ECO:0000256" key="6">
    <source>
        <dbReference type="ARBA" id="ARBA00012295"/>
    </source>
</evidence>
<name>A0A1D1V4V9_RAMVA</name>
<comment type="similarity">
    <text evidence="4">In the C-terminal section; belongs to the formate--tetrahydrofolate ligase family.</text>
</comment>
<dbReference type="GO" id="GO:0035999">
    <property type="term" value="P:tetrahydrofolate interconversion"/>
    <property type="evidence" value="ECO:0007669"/>
    <property type="project" value="UniProtKB-UniPathway"/>
</dbReference>
<dbReference type="InterPro" id="IPR046346">
    <property type="entry name" value="Aminoacid_DH-like_N_sf"/>
</dbReference>
<evidence type="ECO:0000256" key="14">
    <source>
        <dbReference type="ARBA" id="ARBA00022801"/>
    </source>
</evidence>
<dbReference type="InterPro" id="IPR000559">
    <property type="entry name" value="Formate_THF_ligase"/>
</dbReference>
<evidence type="ECO:0000256" key="18">
    <source>
        <dbReference type="ARBA" id="ARBA00023268"/>
    </source>
</evidence>
<keyword evidence="17" id="KW-0560">Oxidoreductase</keyword>
<dbReference type="Gene3D" id="3.40.50.300">
    <property type="entry name" value="P-loop containing nucleotide triphosphate hydrolases"/>
    <property type="match status" value="2"/>
</dbReference>
<dbReference type="GO" id="GO:0005524">
    <property type="term" value="F:ATP binding"/>
    <property type="evidence" value="ECO:0007669"/>
    <property type="project" value="UniProtKB-KW"/>
</dbReference>
<dbReference type="Gene3D" id="3.10.410.10">
    <property type="entry name" value="Formyltetrahydrofolate synthetase, domain 3"/>
    <property type="match status" value="1"/>
</dbReference>
<dbReference type="GO" id="GO:0046655">
    <property type="term" value="P:folic acid metabolic process"/>
    <property type="evidence" value="ECO:0007669"/>
    <property type="project" value="UniProtKB-ARBA"/>
</dbReference>
<dbReference type="FunFam" id="3.40.50.300:FF:000245">
    <property type="entry name" value="C-1-tetrahydrofolate synthase, cytoplasmic"/>
    <property type="match status" value="1"/>
</dbReference>
<dbReference type="HAMAP" id="MF_01543">
    <property type="entry name" value="FTHFS"/>
    <property type="match status" value="1"/>
</dbReference>
<dbReference type="PROSITE" id="PS00767">
    <property type="entry name" value="THF_DHG_CYH_2"/>
    <property type="match status" value="1"/>
</dbReference>
<evidence type="ECO:0000313" key="23">
    <source>
        <dbReference type="EMBL" id="GAU94717.1"/>
    </source>
</evidence>
<keyword evidence="15" id="KW-0067">ATP-binding</keyword>
<dbReference type="Gene3D" id="3.40.50.720">
    <property type="entry name" value="NAD(P)-binding Rossmann-like Domain"/>
    <property type="match status" value="1"/>
</dbReference>
<dbReference type="PANTHER" id="PTHR48099:SF5">
    <property type="entry name" value="C-1-TETRAHYDROFOLATE SYNTHASE, CYTOPLASMIC"/>
    <property type="match status" value="1"/>
</dbReference>
<dbReference type="EC" id="1.5.1.5" evidence="8"/>
<evidence type="ECO:0000313" key="24">
    <source>
        <dbReference type="Proteomes" id="UP000186922"/>
    </source>
</evidence>
<proteinExistence type="inferred from homology"/>
<dbReference type="FunFam" id="3.40.50.300:FF:001123">
    <property type="entry name" value="C-1-tetrahydrofolate synthase, cytoplasmic isoform X2"/>
    <property type="match status" value="1"/>
</dbReference>
<dbReference type="SUPFAM" id="SSF53223">
    <property type="entry name" value="Aminoacid dehydrogenase-like, N-terminal domain"/>
    <property type="match status" value="1"/>
</dbReference>
<dbReference type="Proteomes" id="UP000186922">
    <property type="component" value="Unassembled WGS sequence"/>
</dbReference>
<dbReference type="CDD" id="cd00477">
    <property type="entry name" value="FTHFS"/>
    <property type="match status" value="1"/>
</dbReference>
<dbReference type="GO" id="GO:0004477">
    <property type="term" value="F:methenyltetrahydrofolate cyclohydrolase activity"/>
    <property type="evidence" value="ECO:0007669"/>
    <property type="project" value="UniProtKB-EC"/>
</dbReference>
<evidence type="ECO:0000256" key="15">
    <source>
        <dbReference type="ARBA" id="ARBA00022840"/>
    </source>
</evidence>
<keyword evidence="14" id="KW-0378">Hydrolase</keyword>
<dbReference type="PANTHER" id="PTHR48099">
    <property type="entry name" value="C-1-TETRAHYDROFOLATE SYNTHASE, CYTOPLASMIC-RELATED"/>
    <property type="match status" value="1"/>
</dbReference>
<dbReference type="UniPathway" id="UPA00193"/>
<dbReference type="FunFam" id="1.10.8.770:FF:000001">
    <property type="entry name" value="Methylenetetrahydrofolate dehydrogenase (NADP+ dependent) 1 like"/>
    <property type="match status" value="1"/>
</dbReference>
<evidence type="ECO:0000256" key="4">
    <source>
        <dbReference type="ARBA" id="ARBA00006985"/>
    </source>
</evidence>
<dbReference type="Gene3D" id="1.10.8.770">
    <property type="match status" value="1"/>
</dbReference>
<evidence type="ECO:0000256" key="3">
    <source>
        <dbReference type="ARBA" id="ARBA00005559"/>
    </source>
</evidence>
<evidence type="ECO:0000256" key="12">
    <source>
        <dbReference type="ARBA" id="ARBA00022598"/>
    </source>
</evidence>
<sequence length="945" mass="101332">MGSRNEGNAAQLLDGKAISKESLQNTAALVREYVSRAGADAKPGLTIVQVGDRSDSNVYIRTKLKTADEVGITARHIKLPNTTTESELLSELDQLDRAPDVHGIILQLPLDSHEPIDSAKATNSISPDKDVDGLSLENSGKLARGELDDCFLPCTPKGVLELIRRTGVQIAGSQAVVLGRSKIVGSPMAELLIWSNATVTICHSRTKNIDAMVRSADILVVAIGKANFVKVDWIKPGAVVIDCGINVVEDPAAPNGRRLIGDVDFEQAVKVASWITPVPGGVGPMTVAMLMQNTAEAAVRALGKRGNVVWNLSPLKLQLKRPVPSDIEAARSQTPKDISRLALEIGLLPEEIEPYGRTKGKVTLDAYQRLKDHTNGKYVVVVGITPTPLGEGKSTTAIGLAQAFGAHLRKPVVACVRQPSQGPTFGIKGGAAGGGYSQVIPMEEFNLHLTGDIHAITAANNLLAAAIDARILHESTQSDDALFRRLVPPKKDKRDFSAIQLRRLKKLGIEKTNPNELTKEEVHQYVRLDIDPQTISWNRVLDTNDQFLREITIGLSVAKEKPQVPPRQTQFDITVSSEIMAVLALATSLADMREKFGRMVIGNSKAGVPITADDLGVTGALTVLMKDAIRPNIMQTLEGTPVFVHAGPFANIAHGNSSIVADLIALKLVGPDGFVVTEAGFGSDIGMEKFCNIKCRYSGLVADAAVMVATVRALKMHGGGPAVTAGTPLASEYTQENIELLQKGFCNLGKHIENAGKFGLPVIVAINRFHTDTDQEIELIRTLALEHGAFDAVACTHWADGGKGAVDLANAVARATESPSKFKFLYDLQMPLADKMRTIAQQVYGATDVSFTDEAKEQLQRLTATGFGQLPVCMAKTHLSFSHDANVKGVAKDFVLPIRQVWVSAGAGFVGAMVGTISKMPGLPTRPAFFDIDLDPETMLVQGLF</sequence>
<dbReference type="InterPro" id="IPR020631">
    <property type="entry name" value="THF_DH/CycHdrlase_NAD-bd_dom"/>
</dbReference>
<keyword evidence="24" id="KW-1185">Reference proteome</keyword>